<keyword evidence="2" id="KW-0902">Two-component regulatory system</keyword>
<dbReference type="RefSeq" id="WP_152737465.1">
    <property type="nucleotide sequence ID" value="NZ_JACAQA010000027.1"/>
</dbReference>
<evidence type="ECO:0000256" key="1">
    <source>
        <dbReference type="ARBA" id="ARBA00022553"/>
    </source>
</evidence>
<name>A0A7Y7WVA4_9PSED</name>
<dbReference type="Proteomes" id="UP000522864">
    <property type="component" value="Unassembled WGS sequence"/>
</dbReference>
<dbReference type="EMBL" id="JACAQA010000027">
    <property type="protein sequence ID" value="NWB88344.1"/>
    <property type="molecule type" value="Genomic_DNA"/>
</dbReference>
<accession>A0A7Y7WVA4</accession>
<evidence type="ECO:0000256" key="3">
    <source>
        <dbReference type="PROSITE-ProRule" id="PRU00169"/>
    </source>
</evidence>
<protein>
    <submittedName>
        <fullName evidence="5">Response regulator</fullName>
    </submittedName>
</protein>
<dbReference type="AlphaFoldDB" id="A0A7Y7WVA4"/>
<dbReference type="SMART" id="SM00448">
    <property type="entry name" value="REC"/>
    <property type="match status" value="1"/>
</dbReference>
<dbReference type="InterPro" id="IPR011006">
    <property type="entry name" value="CheY-like_superfamily"/>
</dbReference>
<proteinExistence type="predicted"/>
<dbReference type="Gene3D" id="3.40.50.2300">
    <property type="match status" value="1"/>
</dbReference>
<gene>
    <name evidence="5" type="ORF">HX830_26085</name>
</gene>
<evidence type="ECO:0000313" key="5">
    <source>
        <dbReference type="EMBL" id="NWB88344.1"/>
    </source>
</evidence>
<reference evidence="5 6" key="1">
    <citation type="submission" date="2020-04" db="EMBL/GenBank/DDBJ databases">
        <title>Molecular characterization of pseudomonads from Agaricus bisporus reveal novel blotch 2 pathogens in Western Europe.</title>
        <authorList>
            <person name="Taparia T."/>
            <person name="Krijger M."/>
            <person name="Haynes E."/>
            <person name="Elpinstone J.G."/>
            <person name="Noble R."/>
            <person name="Van Der Wolf J."/>
        </authorList>
    </citation>
    <scope>NUCLEOTIDE SEQUENCE [LARGE SCALE GENOMIC DNA]</scope>
    <source>
        <strain evidence="5 6">G9001</strain>
    </source>
</reference>
<dbReference type="GO" id="GO:0000160">
    <property type="term" value="P:phosphorelay signal transduction system"/>
    <property type="evidence" value="ECO:0007669"/>
    <property type="project" value="UniProtKB-KW"/>
</dbReference>
<feature type="domain" description="Response regulatory" evidence="4">
    <location>
        <begin position="191"/>
        <end position="307"/>
    </location>
</feature>
<sequence length="309" mass="35434">MPRFINLHEVNLQSLIQSIFYILCLTWQWTHQKINLAAQNDPPPYTPTRFGLQKHQQQTIYPPIEGQVHSFYKFQTESQSKSPRGTEGASMCQNTHPNSIRLPISKQTLSRHLFEPLTDIMETFWKLKSGARKADSMTLEQMKQFMAHFERSCSDLELSGADMLKFFQCIAEQAKETTSTDSPSKPSTWLSILIVDDDERVRDFHCRILKSLNCSVNIASNGYEALGMLCKSYDAILMDIQMPGMDGIETAMKIRQQGFDPQTTPIIAITANPLEEVRRKYQASIFNECIQKPMDINKLQKTLETLTTR</sequence>
<dbReference type="PANTHER" id="PTHR45339:SF1">
    <property type="entry name" value="HYBRID SIGNAL TRANSDUCTION HISTIDINE KINASE J"/>
    <property type="match status" value="1"/>
</dbReference>
<evidence type="ECO:0000313" key="6">
    <source>
        <dbReference type="Proteomes" id="UP000522864"/>
    </source>
</evidence>
<dbReference type="PANTHER" id="PTHR45339">
    <property type="entry name" value="HYBRID SIGNAL TRANSDUCTION HISTIDINE KINASE J"/>
    <property type="match status" value="1"/>
</dbReference>
<organism evidence="5 6">
    <name type="scientific">Pseudomonas gingeri</name>
    <dbReference type="NCBI Taxonomy" id="117681"/>
    <lineage>
        <taxon>Bacteria</taxon>
        <taxon>Pseudomonadati</taxon>
        <taxon>Pseudomonadota</taxon>
        <taxon>Gammaproteobacteria</taxon>
        <taxon>Pseudomonadales</taxon>
        <taxon>Pseudomonadaceae</taxon>
        <taxon>Pseudomonas</taxon>
    </lineage>
</organism>
<dbReference type="Pfam" id="PF00072">
    <property type="entry name" value="Response_reg"/>
    <property type="match status" value="1"/>
</dbReference>
<comment type="caution">
    <text evidence="5">The sequence shown here is derived from an EMBL/GenBank/DDBJ whole genome shotgun (WGS) entry which is preliminary data.</text>
</comment>
<dbReference type="InterPro" id="IPR001789">
    <property type="entry name" value="Sig_transdc_resp-reg_receiver"/>
</dbReference>
<feature type="modified residue" description="4-aspartylphosphate" evidence="3">
    <location>
        <position position="239"/>
    </location>
</feature>
<dbReference type="SUPFAM" id="SSF52172">
    <property type="entry name" value="CheY-like"/>
    <property type="match status" value="1"/>
</dbReference>
<dbReference type="PROSITE" id="PS50110">
    <property type="entry name" value="RESPONSE_REGULATORY"/>
    <property type="match status" value="1"/>
</dbReference>
<keyword evidence="1 3" id="KW-0597">Phosphoprotein</keyword>
<dbReference type="CDD" id="cd17546">
    <property type="entry name" value="REC_hyHK_CKI1_RcsC-like"/>
    <property type="match status" value="1"/>
</dbReference>
<evidence type="ECO:0000259" key="4">
    <source>
        <dbReference type="PROSITE" id="PS50110"/>
    </source>
</evidence>
<evidence type="ECO:0000256" key="2">
    <source>
        <dbReference type="ARBA" id="ARBA00023012"/>
    </source>
</evidence>